<accession>A0ACC0V611</accession>
<name>A0ACC0V611_9HYPO</name>
<evidence type="ECO:0000313" key="1">
    <source>
        <dbReference type="EMBL" id="KAI9900921.1"/>
    </source>
</evidence>
<gene>
    <name evidence="1" type="ORF">N3K66_005183</name>
</gene>
<organism evidence="1 2">
    <name type="scientific">Trichothecium roseum</name>
    <dbReference type="NCBI Taxonomy" id="47278"/>
    <lineage>
        <taxon>Eukaryota</taxon>
        <taxon>Fungi</taxon>
        <taxon>Dikarya</taxon>
        <taxon>Ascomycota</taxon>
        <taxon>Pezizomycotina</taxon>
        <taxon>Sordariomycetes</taxon>
        <taxon>Hypocreomycetidae</taxon>
        <taxon>Hypocreales</taxon>
        <taxon>Hypocreales incertae sedis</taxon>
        <taxon>Trichothecium</taxon>
    </lineage>
</organism>
<proteinExistence type="predicted"/>
<evidence type="ECO:0000313" key="2">
    <source>
        <dbReference type="Proteomes" id="UP001163324"/>
    </source>
</evidence>
<comment type="caution">
    <text evidence="1">The sequence shown here is derived from an EMBL/GenBank/DDBJ whole genome shotgun (WGS) entry which is preliminary data.</text>
</comment>
<reference evidence="1" key="1">
    <citation type="submission" date="2022-10" db="EMBL/GenBank/DDBJ databases">
        <title>Complete Genome of Trichothecium roseum strain YXFP-22015, a Plant Pathogen Isolated from Citrus.</title>
        <authorList>
            <person name="Wang Y."/>
            <person name="Zhu L."/>
        </authorList>
    </citation>
    <scope>NUCLEOTIDE SEQUENCE</scope>
    <source>
        <strain evidence="1">YXFP-22015</strain>
    </source>
</reference>
<sequence length="331" mass="35313">MSAQKTILVTGATGNQGRGVVRHCLAHGHAVLALVRDPSAPAALELQRSGAELRVGTFDDVSSLRAAMRGADAVFATEVRTREGNAADLGRLGNVVDAALAAEPPVGLFVVSTAYKTGEHESFAGWGPQHPMYSYWLQKEAIEKLVRNAGFEHWLALRPAHFLQNLKVPLSNWCFTGLAEKDAETGKRIISTAWKPETKVVYLDVEDVGVPTSLAVSEPAKYHGRTIDMGAEAVTIAQMAEKLGRVLGEGEGAVGVRYMTDEEADAALAAGGNPAIASQKWANTLGEQSVTTEFPMTSIEDFVARNKGEIFPGLDGENGSAQKPDLVGYDK</sequence>
<protein>
    <submittedName>
        <fullName evidence="1">Uncharacterized protein</fullName>
    </submittedName>
</protein>
<dbReference type="EMBL" id="CM047943">
    <property type="protein sequence ID" value="KAI9900921.1"/>
    <property type="molecule type" value="Genomic_DNA"/>
</dbReference>
<keyword evidence="2" id="KW-1185">Reference proteome</keyword>
<dbReference type="Proteomes" id="UP001163324">
    <property type="component" value="Chromosome 4"/>
</dbReference>